<keyword evidence="1" id="KW-1133">Transmembrane helix</keyword>
<keyword evidence="1" id="KW-0812">Transmembrane</keyword>
<dbReference type="AlphaFoldDB" id="A0A1Q2CT51"/>
<dbReference type="Proteomes" id="UP000188145">
    <property type="component" value="Chromosome"/>
</dbReference>
<gene>
    <name evidence="2" type="ORF">BW730_08350</name>
</gene>
<keyword evidence="1" id="KW-0472">Membrane</keyword>
<feature type="transmembrane region" description="Helical" evidence="1">
    <location>
        <begin position="64"/>
        <end position="83"/>
    </location>
</feature>
<evidence type="ECO:0000256" key="1">
    <source>
        <dbReference type="SAM" id="Phobius"/>
    </source>
</evidence>
<accession>A0A1Q2CT51</accession>
<protein>
    <submittedName>
        <fullName evidence="2">Uncharacterized protein</fullName>
    </submittedName>
</protein>
<name>A0A1Q2CT51_9ACTN</name>
<keyword evidence="3" id="KW-1185">Reference proteome</keyword>
<evidence type="ECO:0000313" key="2">
    <source>
        <dbReference type="EMBL" id="AQP49276.1"/>
    </source>
</evidence>
<evidence type="ECO:0000313" key="3">
    <source>
        <dbReference type="Proteomes" id="UP000188145"/>
    </source>
</evidence>
<dbReference type="EMBL" id="CP019606">
    <property type="protein sequence ID" value="AQP49276.1"/>
    <property type="molecule type" value="Genomic_DNA"/>
</dbReference>
<reference evidence="3" key="1">
    <citation type="submission" date="2017-02" db="EMBL/GenBank/DDBJ databases">
        <title>Tessaracoccus aquaemaris sp. nov., isolated from the intestine of a Korean rockfish, Sebastes schlegelii, in a marine aquaculture pond.</title>
        <authorList>
            <person name="Tak E.J."/>
            <person name="Bae J.-W."/>
        </authorList>
    </citation>
    <scope>NUCLEOTIDE SEQUENCE [LARGE SCALE GENOMIC DNA]</scope>
    <source>
        <strain evidence="3">NSG39</strain>
    </source>
</reference>
<proteinExistence type="predicted"/>
<organism evidence="2 3">
    <name type="scientific">Tessaracoccus aquimaris</name>
    <dbReference type="NCBI Taxonomy" id="1332264"/>
    <lineage>
        <taxon>Bacteria</taxon>
        <taxon>Bacillati</taxon>
        <taxon>Actinomycetota</taxon>
        <taxon>Actinomycetes</taxon>
        <taxon>Propionibacteriales</taxon>
        <taxon>Propionibacteriaceae</taxon>
        <taxon>Tessaracoccus</taxon>
    </lineage>
</organism>
<dbReference type="KEGG" id="tes:BW730_08350"/>
<sequence>MWGFVVAGLAVAVWGIVSWVAPATSCRGVEMHQGDTCEYSSLTNEKTGEVQRYEDRVAVAREQAPFAVAAGVGIIIFGAVLIVQDSRGVRASAA</sequence>